<evidence type="ECO:0000313" key="2">
    <source>
        <dbReference type="Proteomes" id="UP001149090"/>
    </source>
</evidence>
<dbReference type="PANTHER" id="PTHR10644">
    <property type="entry name" value="DNA REPAIR/RNA PROCESSING CPSF FAMILY"/>
    <property type="match status" value="1"/>
</dbReference>
<evidence type="ECO:0000313" key="1">
    <source>
        <dbReference type="EMBL" id="KAJ5075194.1"/>
    </source>
</evidence>
<protein>
    <submittedName>
        <fullName evidence="1">DNA repair/RNA processing cpsf family</fullName>
    </submittedName>
</protein>
<organism evidence="1 2">
    <name type="scientific">Anaeramoeba ignava</name>
    <name type="common">Anaerobic marine amoeba</name>
    <dbReference type="NCBI Taxonomy" id="1746090"/>
    <lineage>
        <taxon>Eukaryota</taxon>
        <taxon>Metamonada</taxon>
        <taxon>Anaeramoebidae</taxon>
        <taxon>Anaeramoeba</taxon>
    </lineage>
</organism>
<proteinExistence type="predicted"/>
<comment type="caution">
    <text evidence="1">The sequence shown here is derived from an EMBL/GenBank/DDBJ whole genome shotgun (WGS) entry which is preliminary data.</text>
</comment>
<dbReference type="AlphaFoldDB" id="A0A9Q0RDX9"/>
<dbReference type="InterPro" id="IPR050358">
    <property type="entry name" value="RSE1/DDB1/CFT1"/>
</dbReference>
<gene>
    <name evidence="1" type="ORF">M0811_07547</name>
</gene>
<dbReference type="Proteomes" id="UP001149090">
    <property type="component" value="Unassembled WGS sequence"/>
</dbReference>
<reference evidence="1" key="1">
    <citation type="submission" date="2022-10" db="EMBL/GenBank/DDBJ databases">
        <title>Novel sulphate-reducing endosymbionts in the free-living metamonad Anaeramoeba.</title>
        <authorList>
            <person name="Jerlstrom-Hultqvist J."/>
            <person name="Cepicka I."/>
            <person name="Gallot-Lavallee L."/>
            <person name="Salas-Leiva D."/>
            <person name="Curtis B.A."/>
            <person name="Zahonova K."/>
            <person name="Pipaliya S."/>
            <person name="Dacks J."/>
            <person name="Roger A.J."/>
        </authorList>
    </citation>
    <scope>NUCLEOTIDE SEQUENCE</scope>
    <source>
        <strain evidence="1">BMAN</strain>
    </source>
</reference>
<name>A0A9Q0RDX9_ANAIG</name>
<dbReference type="EMBL" id="JAPDFW010000066">
    <property type="protein sequence ID" value="KAJ5075194.1"/>
    <property type="molecule type" value="Genomic_DNA"/>
</dbReference>
<dbReference type="Gene3D" id="2.130.10.10">
    <property type="entry name" value="YVTN repeat-like/Quinoprotein amine dehydrogenase"/>
    <property type="match status" value="2"/>
</dbReference>
<dbReference type="OrthoDB" id="20774at2759"/>
<accession>A0A9Q0RDX9</accession>
<sequence length="807" mass="94417">MGSNHFFSLSHHSNYDKNNSDNSILWDLKFIPNLNGSLNSILVAIIHENENQNENNILFFQVNLQNDPKLKLSFQINLQNEKNHDKLSKKIQFPYLIHVSPNLPNFLILFQRNGFATIILIQEHHTEKNNSNNNIENDIDTFETEYSHFQRTIKLFPNDDLISAICFDYLDPNVFFCVNQNGELLKLITQNQNVKQIESFDIQVWSFGIICKSSSLVHLPSQIFVLFGSMCDGCVIKIEENRETAENQIIELAQIKNFSPLINLQYGNQNNFIFSSGLKENGKICFAKKGIPVKYIYQSPKEAQNTIFGIQNVWSFDSGTENQNKLFFISYIDSTKIFRINPNNGEFIEITNEEKTKFETKQPTLFVSKFKDNFIQICSKIILWIKNGVVINKWEIEKNNTDNIILAKSFKRKIVIVASNGFQIFYLKMVEKEQRIQIISQILLKEEVSCISIPQEYFLDRKTRKLFNNLCFLGTYKSSVIVLDLDKKIPDQKEIKLRENFDLNRLSNKQNPHCVPHSIIFALSKNENEESEVKIIIGMRNGFLVIFNIENEINLNSSFFRNEQIIEIDGNYPVNLLSFAAYNQQEISSLMISHDQVWKFTNHKKFIPINFSGLIHASHLSSVENEDWFIFITNSQINIIQLEREEVYEFQDFLISEKIEKMIYLDEIQKVILVSNNIDSKQSNLEIFDALKRKVYTQFELPKKYQVSNICKWSYQNKRITICVAMNKINQIQIRGCLLFFMIKKSKPKKRVEDSEQYSQIFSNQNEEKYTLTKLDESITENGFIQCVCEYSKECSFIFNRKKIENC</sequence>
<dbReference type="InterPro" id="IPR015943">
    <property type="entry name" value="WD40/YVTN_repeat-like_dom_sf"/>
</dbReference>
<keyword evidence="2" id="KW-1185">Reference proteome</keyword>